<dbReference type="GO" id="GO:0005886">
    <property type="term" value="C:plasma membrane"/>
    <property type="evidence" value="ECO:0007669"/>
    <property type="project" value="UniProtKB-SubCell"/>
</dbReference>
<feature type="transmembrane region" description="Helical" evidence="10">
    <location>
        <begin position="310"/>
        <end position="331"/>
    </location>
</feature>
<evidence type="ECO:0000256" key="2">
    <source>
        <dbReference type="ARBA" id="ARBA00005751"/>
    </source>
</evidence>
<evidence type="ECO:0000256" key="8">
    <source>
        <dbReference type="ARBA" id="ARBA00023136"/>
    </source>
</evidence>
<feature type="transmembrane region" description="Helical" evidence="10">
    <location>
        <begin position="367"/>
        <end position="391"/>
    </location>
</feature>
<dbReference type="Gene3D" id="1.10.3370.10">
    <property type="entry name" value="SecY subunit domain"/>
    <property type="match status" value="1"/>
</dbReference>
<feature type="transmembrane region" description="Helical" evidence="10">
    <location>
        <begin position="115"/>
        <end position="136"/>
    </location>
</feature>
<accession>U4KMF5</accession>
<dbReference type="HAMAP" id="MF_01465">
    <property type="entry name" value="SecY"/>
    <property type="match status" value="1"/>
</dbReference>
<keyword evidence="5 10" id="KW-0653">Protein transport</keyword>
<evidence type="ECO:0000313" key="14">
    <source>
        <dbReference type="EMBL" id="CCV65275.1"/>
    </source>
</evidence>
<dbReference type="RefSeq" id="WP_030004137.1">
    <property type="nucleotide sequence ID" value="NC_022549.1"/>
</dbReference>
<dbReference type="InterPro" id="IPR002208">
    <property type="entry name" value="SecY/SEC61-alpha"/>
</dbReference>
<comment type="similarity">
    <text evidence="2 10 13">Belongs to the SecY/SEC61-alpha family.</text>
</comment>
<evidence type="ECO:0000256" key="3">
    <source>
        <dbReference type="ARBA" id="ARBA00022448"/>
    </source>
</evidence>
<feature type="transmembrane region" description="Helical" evidence="10">
    <location>
        <begin position="181"/>
        <end position="202"/>
    </location>
</feature>
<keyword evidence="3 10" id="KW-0813">Transport</keyword>
<dbReference type="InterPro" id="IPR023201">
    <property type="entry name" value="SecY_dom_sf"/>
</dbReference>
<dbReference type="AlphaFoldDB" id="U4KMF5"/>
<dbReference type="OrthoDB" id="9809248at2"/>
<organism evidence="14 15">
    <name type="scientific">Acholeplasma brassicae</name>
    <dbReference type="NCBI Taxonomy" id="61635"/>
    <lineage>
        <taxon>Bacteria</taxon>
        <taxon>Bacillati</taxon>
        <taxon>Mycoplasmatota</taxon>
        <taxon>Mollicutes</taxon>
        <taxon>Acholeplasmatales</taxon>
        <taxon>Acholeplasmataceae</taxon>
        <taxon>Acholeplasma</taxon>
    </lineage>
</organism>
<keyword evidence="15" id="KW-1185">Reference proteome</keyword>
<dbReference type="NCBIfam" id="TIGR00967">
    <property type="entry name" value="3a0501s007"/>
    <property type="match status" value="1"/>
</dbReference>
<keyword evidence="10" id="KW-1003">Cell membrane</keyword>
<dbReference type="GO" id="GO:0065002">
    <property type="term" value="P:intracellular protein transmembrane transport"/>
    <property type="evidence" value="ECO:0007669"/>
    <property type="project" value="UniProtKB-UniRule"/>
</dbReference>
<comment type="function">
    <text evidence="10 11">The central subunit of the protein translocation channel SecYEG. Consists of two halves formed by TMs 1-5 and 6-10. These two domains form a lateral gate at the front which open onto the bilayer between TMs 2 and 7, and are clamped together by SecE at the back. The channel is closed by both a pore ring composed of hydrophobic SecY resides and a short helix (helix 2A) on the extracellular side of the membrane which forms a plug. The plug probably moves laterally to allow the channel to open. The ring and the pore may move independently.</text>
</comment>
<proteinExistence type="inferred from homology"/>
<dbReference type="Pfam" id="PF00344">
    <property type="entry name" value="SecY"/>
    <property type="match status" value="1"/>
</dbReference>
<protein>
    <recommendedName>
        <fullName evidence="9 10">Protein translocase subunit SecY</fullName>
    </recommendedName>
</protein>
<dbReference type="STRING" id="61635.BN85302540"/>
<evidence type="ECO:0000256" key="10">
    <source>
        <dbReference type="HAMAP-Rule" id="MF_01465"/>
    </source>
</evidence>
<evidence type="ECO:0000256" key="6">
    <source>
        <dbReference type="ARBA" id="ARBA00022989"/>
    </source>
</evidence>
<dbReference type="FunFam" id="1.10.3370.10:FF:000001">
    <property type="entry name" value="Preprotein translocase subunit SecY"/>
    <property type="match status" value="1"/>
</dbReference>
<feature type="transmembrane region" description="Helical" evidence="10">
    <location>
        <begin position="397"/>
        <end position="414"/>
    </location>
</feature>
<evidence type="ECO:0000256" key="5">
    <source>
        <dbReference type="ARBA" id="ARBA00022927"/>
    </source>
</evidence>
<comment type="subcellular location">
    <subcellularLocation>
        <location evidence="10">Cell membrane</location>
        <topology evidence="10">Multi-pass membrane protein</topology>
    </subcellularLocation>
    <subcellularLocation>
        <location evidence="1 12">Membrane</location>
        <topology evidence="1 12">Multi-pass membrane protein</topology>
    </subcellularLocation>
</comment>
<sequence>MYRIKAIFSNTQVLKRLGFTLLILFIFRVTTWIPIPLIDTSAITGLIASNDFLAILNNFSGNALGRFSIMAMGISPYITASIIVQMLQMDIIPVLKEWADQGEAGKRKLTRLTRIMGLVLSFVQAMVLLLGLSVGGNEFITSILDPSPFLYVYMALIVTAGTAFAMWIADLITRKGVGNGTSLLIVAGIITSLPSMITVLWTKYITNGAGGLDIFFFILILVLYFGILLGVTYLELTRRKVPIQYANRKAGQGKTDSNLPIKLNTAGVIPVIFASTILSIPMSIIGFFTSNAASGAGYWIDQIFNYQNPIGFVLYMALILVFTFFYSFLMLNPEKVSDNLSKSNAYIPGVRPGLETQNYIAKLLFKITLLGSVYLLILAALPIITTVVFNFSGAESQSVILGGTSLLIVVGVAMETTKQLETEATNQEYKGIF</sequence>
<dbReference type="PANTHER" id="PTHR10906">
    <property type="entry name" value="SECY/SEC61-ALPHA FAMILY MEMBER"/>
    <property type="match status" value="1"/>
</dbReference>
<dbReference type="PROSITE" id="PS00755">
    <property type="entry name" value="SECY_1"/>
    <property type="match status" value="1"/>
</dbReference>
<dbReference type="GO" id="GO:0043952">
    <property type="term" value="P:protein transport by the Sec complex"/>
    <property type="evidence" value="ECO:0007669"/>
    <property type="project" value="UniProtKB-UniRule"/>
</dbReference>
<evidence type="ECO:0000256" key="1">
    <source>
        <dbReference type="ARBA" id="ARBA00004141"/>
    </source>
</evidence>
<dbReference type="KEGG" id="abra:BN85302540"/>
<keyword evidence="4 10" id="KW-0812">Transmembrane</keyword>
<dbReference type="EMBL" id="FO681348">
    <property type="protein sequence ID" value="CCV65275.1"/>
    <property type="molecule type" value="Genomic_DNA"/>
</dbReference>
<keyword evidence="8 10" id="KW-0472">Membrane</keyword>
<feature type="transmembrane region" description="Helical" evidence="10">
    <location>
        <begin position="148"/>
        <end position="169"/>
    </location>
</feature>
<feature type="transmembrane region" description="Helical" evidence="10">
    <location>
        <begin position="214"/>
        <end position="234"/>
    </location>
</feature>
<dbReference type="SUPFAM" id="SSF103491">
    <property type="entry name" value="Preprotein translocase SecY subunit"/>
    <property type="match status" value="1"/>
</dbReference>
<evidence type="ECO:0000256" key="13">
    <source>
        <dbReference type="RuleBase" id="RU004349"/>
    </source>
</evidence>
<evidence type="ECO:0000256" key="9">
    <source>
        <dbReference type="ARBA" id="ARBA00039733"/>
    </source>
</evidence>
<dbReference type="InterPro" id="IPR026593">
    <property type="entry name" value="SecY"/>
</dbReference>
<dbReference type="Proteomes" id="UP000032737">
    <property type="component" value="Chromosome"/>
</dbReference>
<evidence type="ECO:0000256" key="7">
    <source>
        <dbReference type="ARBA" id="ARBA00023010"/>
    </source>
</evidence>
<name>U4KMF5_9MOLU</name>
<reference evidence="14 15" key="1">
    <citation type="journal article" date="2013" name="J. Mol. Microbiol. Biotechnol.">
        <title>Analysis of the Complete Genomes of Acholeplasma brassicae , A. palmae and A. laidlawii and Their Comparison to the Obligate Parasites from ' Candidatus Phytoplasma'.</title>
        <authorList>
            <person name="Kube M."/>
            <person name="Siewert C."/>
            <person name="Migdoll A.M."/>
            <person name="Duduk B."/>
            <person name="Holz S."/>
            <person name="Rabus R."/>
            <person name="Seemuller E."/>
            <person name="Mitrovic J."/>
            <person name="Muller I."/>
            <person name="Buttner C."/>
            <person name="Reinhardt R."/>
        </authorList>
    </citation>
    <scope>NUCLEOTIDE SEQUENCE [LARGE SCALE GENOMIC DNA]</scope>
    <source>
        <strain evidence="15">0502</strain>
    </source>
</reference>
<dbReference type="InterPro" id="IPR030659">
    <property type="entry name" value="SecY_CS"/>
</dbReference>
<dbReference type="PROSITE" id="PS00756">
    <property type="entry name" value="SECY_2"/>
    <property type="match status" value="1"/>
</dbReference>
<dbReference type="HOGENOM" id="CLU_030313_0_1_14"/>
<dbReference type="PIRSF" id="PIRSF004557">
    <property type="entry name" value="SecY"/>
    <property type="match status" value="1"/>
</dbReference>
<feature type="transmembrane region" description="Helical" evidence="10">
    <location>
        <begin position="268"/>
        <end position="290"/>
    </location>
</feature>
<keyword evidence="7 10" id="KW-0811">Translocation</keyword>
<feature type="transmembrane region" description="Helical" evidence="10">
    <location>
        <begin position="67"/>
        <end position="87"/>
    </location>
</feature>
<evidence type="ECO:0000256" key="11">
    <source>
        <dbReference type="RuleBase" id="RU000537"/>
    </source>
</evidence>
<comment type="subunit">
    <text evidence="10">Component of the Sec protein translocase complex. Heterotrimer consisting of SecY, SecE and SecG subunits. The heterotrimers can form oligomers, although 1 heterotrimer is thought to be able to translocate proteins. Interacts with the ribosome. Interacts with SecDF, and other proteins may be involved. Interacts with SecA.</text>
</comment>
<evidence type="ECO:0000256" key="12">
    <source>
        <dbReference type="RuleBase" id="RU003484"/>
    </source>
</evidence>
<gene>
    <name evidence="10 14" type="primary">secY</name>
    <name evidence="14" type="ORF">BN85302540</name>
</gene>
<dbReference type="PRINTS" id="PR00303">
    <property type="entry name" value="SECYTRNLCASE"/>
</dbReference>
<feature type="transmembrane region" description="Helical" evidence="10">
    <location>
        <begin position="21"/>
        <end position="47"/>
    </location>
</feature>
<evidence type="ECO:0000313" key="15">
    <source>
        <dbReference type="Proteomes" id="UP000032737"/>
    </source>
</evidence>
<dbReference type="GO" id="GO:0006605">
    <property type="term" value="P:protein targeting"/>
    <property type="evidence" value="ECO:0007669"/>
    <property type="project" value="UniProtKB-UniRule"/>
</dbReference>
<keyword evidence="6 10" id="KW-1133">Transmembrane helix</keyword>
<evidence type="ECO:0000256" key="4">
    <source>
        <dbReference type="ARBA" id="ARBA00022692"/>
    </source>
</evidence>